<evidence type="ECO:0000256" key="5">
    <source>
        <dbReference type="RuleBase" id="RU361279"/>
    </source>
</evidence>
<comment type="cofactor">
    <cofactor evidence="5">
        <name>Mg(2+)</name>
        <dbReference type="ChEBI" id="CHEBI:18420"/>
    </cofactor>
</comment>
<keyword evidence="5" id="KW-0460">Magnesium</keyword>
<evidence type="ECO:0000313" key="6">
    <source>
        <dbReference type="EMBL" id="HIY77946.1"/>
    </source>
</evidence>
<dbReference type="EC" id="6.3.3.2" evidence="5"/>
<keyword evidence="3 4" id="KW-0067">ATP-binding</keyword>
<comment type="catalytic activity">
    <reaction evidence="5">
        <text>(6S)-5-formyl-5,6,7,8-tetrahydrofolate + ATP = (6R)-5,10-methenyltetrahydrofolate + ADP + phosphate</text>
        <dbReference type="Rhea" id="RHEA:10488"/>
        <dbReference type="ChEBI" id="CHEBI:30616"/>
        <dbReference type="ChEBI" id="CHEBI:43474"/>
        <dbReference type="ChEBI" id="CHEBI:57455"/>
        <dbReference type="ChEBI" id="CHEBI:57457"/>
        <dbReference type="ChEBI" id="CHEBI:456216"/>
        <dbReference type="EC" id="6.3.3.2"/>
    </reaction>
</comment>
<keyword evidence="6" id="KW-0436">Ligase</keyword>
<dbReference type="InterPro" id="IPR024185">
    <property type="entry name" value="FTHF_cligase-like_sf"/>
</dbReference>
<dbReference type="Gene3D" id="3.40.50.10420">
    <property type="entry name" value="NagB/RpiA/CoA transferase-like"/>
    <property type="match status" value="1"/>
</dbReference>
<dbReference type="SUPFAM" id="SSF100950">
    <property type="entry name" value="NagB/RpiA/CoA transferase-like"/>
    <property type="match status" value="1"/>
</dbReference>
<gene>
    <name evidence="6" type="ORF">H9728_02775</name>
</gene>
<proteinExistence type="inferred from homology"/>
<evidence type="ECO:0000256" key="4">
    <source>
        <dbReference type="PIRSR" id="PIRSR006806-1"/>
    </source>
</evidence>
<feature type="binding site" evidence="4">
    <location>
        <position position="56"/>
    </location>
    <ligand>
        <name>substrate</name>
    </ligand>
</feature>
<evidence type="ECO:0000256" key="1">
    <source>
        <dbReference type="ARBA" id="ARBA00010638"/>
    </source>
</evidence>
<dbReference type="PANTHER" id="PTHR23407">
    <property type="entry name" value="ATPASE INHIBITOR/5-FORMYLTETRAHYDROFOLATE CYCLO-LIGASE"/>
    <property type="match status" value="1"/>
</dbReference>
<dbReference type="Pfam" id="PF01812">
    <property type="entry name" value="5-FTHF_cyc-lig"/>
    <property type="match status" value="1"/>
</dbReference>
<reference evidence="6" key="1">
    <citation type="journal article" date="2021" name="PeerJ">
        <title>Extensive microbial diversity within the chicken gut microbiome revealed by metagenomics and culture.</title>
        <authorList>
            <person name="Gilroy R."/>
            <person name="Ravi A."/>
            <person name="Getino M."/>
            <person name="Pursley I."/>
            <person name="Horton D.L."/>
            <person name="Alikhan N.F."/>
            <person name="Baker D."/>
            <person name="Gharbi K."/>
            <person name="Hall N."/>
            <person name="Watson M."/>
            <person name="Adriaenssens E.M."/>
            <person name="Foster-Nyarko E."/>
            <person name="Jarju S."/>
            <person name="Secka A."/>
            <person name="Antonio M."/>
            <person name="Oren A."/>
            <person name="Chaudhuri R.R."/>
            <person name="La Ragione R."/>
            <person name="Hildebrand F."/>
            <person name="Pallen M.J."/>
        </authorList>
    </citation>
    <scope>NUCLEOTIDE SEQUENCE</scope>
    <source>
        <strain evidence="6">CHK199-9574</strain>
    </source>
</reference>
<evidence type="ECO:0000256" key="2">
    <source>
        <dbReference type="ARBA" id="ARBA00022741"/>
    </source>
</evidence>
<keyword evidence="5" id="KW-0479">Metal-binding</keyword>
<sequence>MNDANEKRELRRRMKRLRAEDERRAERDAKIAEYFFTLPDILSHESFFIYNSFSTEADTSRMIARLLSEGKRVSLPRVEGKDMVSVPYVGQALVKSPYGILEPEGEADEEVPEVCVLPLLAADRQFNRLGYGGGFYDRFLSLPHVYKVGVCYEYQILEKIPSEPHDVRLDALVTDAGVILRRKLK</sequence>
<dbReference type="GO" id="GO:0030272">
    <property type="term" value="F:5-formyltetrahydrofolate cyclo-ligase activity"/>
    <property type="evidence" value="ECO:0007669"/>
    <property type="project" value="UniProtKB-EC"/>
</dbReference>
<keyword evidence="2 4" id="KW-0547">Nucleotide-binding</keyword>
<name>A0A9D1Z6T2_9FIRM</name>
<feature type="binding site" evidence="4">
    <location>
        <begin position="7"/>
        <end position="11"/>
    </location>
    <ligand>
        <name>ATP</name>
        <dbReference type="ChEBI" id="CHEBI:30616"/>
    </ligand>
</feature>
<dbReference type="GO" id="GO:0005524">
    <property type="term" value="F:ATP binding"/>
    <property type="evidence" value="ECO:0007669"/>
    <property type="project" value="UniProtKB-KW"/>
</dbReference>
<reference evidence="6" key="2">
    <citation type="submission" date="2021-04" db="EMBL/GenBank/DDBJ databases">
        <authorList>
            <person name="Gilroy R."/>
        </authorList>
    </citation>
    <scope>NUCLEOTIDE SEQUENCE</scope>
    <source>
        <strain evidence="6">CHK199-9574</strain>
    </source>
</reference>
<accession>A0A9D1Z6T2</accession>
<protein>
    <recommendedName>
        <fullName evidence="5">5-formyltetrahydrofolate cyclo-ligase</fullName>
        <ecNumber evidence="5">6.3.3.2</ecNumber>
    </recommendedName>
</protein>
<dbReference type="AlphaFoldDB" id="A0A9D1Z6T2"/>
<dbReference type="PIRSF" id="PIRSF006806">
    <property type="entry name" value="FTHF_cligase"/>
    <property type="match status" value="1"/>
</dbReference>
<organism evidence="6 7">
    <name type="scientific">Candidatus Borkfalkia excrementavium</name>
    <dbReference type="NCBI Taxonomy" id="2838505"/>
    <lineage>
        <taxon>Bacteria</taxon>
        <taxon>Bacillati</taxon>
        <taxon>Bacillota</taxon>
        <taxon>Clostridia</taxon>
        <taxon>Christensenellales</taxon>
        <taxon>Christensenellaceae</taxon>
        <taxon>Candidatus Borkfalkia</taxon>
    </lineage>
</organism>
<dbReference type="GO" id="GO:0046872">
    <property type="term" value="F:metal ion binding"/>
    <property type="evidence" value="ECO:0007669"/>
    <property type="project" value="UniProtKB-KW"/>
</dbReference>
<dbReference type="GO" id="GO:0009396">
    <property type="term" value="P:folic acid-containing compound biosynthetic process"/>
    <property type="evidence" value="ECO:0007669"/>
    <property type="project" value="TreeGrafter"/>
</dbReference>
<comment type="similarity">
    <text evidence="1 5">Belongs to the 5-formyltetrahydrofolate cyclo-ligase family.</text>
</comment>
<dbReference type="InterPro" id="IPR002698">
    <property type="entry name" value="FTHF_cligase"/>
</dbReference>
<dbReference type="InterPro" id="IPR037171">
    <property type="entry name" value="NagB/RpiA_transferase-like"/>
</dbReference>
<evidence type="ECO:0000313" key="7">
    <source>
        <dbReference type="Proteomes" id="UP000824135"/>
    </source>
</evidence>
<dbReference type="Proteomes" id="UP000824135">
    <property type="component" value="Unassembled WGS sequence"/>
</dbReference>
<dbReference type="GO" id="GO:0035999">
    <property type="term" value="P:tetrahydrofolate interconversion"/>
    <property type="evidence" value="ECO:0007669"/>
    <property type="project" value="TreeGrafter"/>
</dbReference>
<dbReference type="NCBIfam" id="TIGR02727">
    <property type="entry name" value="MTHFS_bact"/>
    <property type="match status" value="1"/>
</dbReference>
<dbReference type="PANTHER" id="PTHR23407:SF1">
    <property type="entry name" value="5-FORMYLTETRAHYDROFOLATE CYCLO-LIGASE"/>
    <property type="match status" value="1"/>
</dbReference>
<feature type="binding site" evidence="4">
    <location>
        <begin position="128"/>
        <end position="136"/>
    </location>
    <ligand>
        <name>ATP</name>
        <dbReference type="ChEBI" id="CHEBI:30616"/>
    </ligand>
</feature>
<comment type="caution">
    <text evidence="6">The sequence shown here is derived from an EMBL/GenBank/DDBJ whole genome shotgun (WGS) entry which is preliminary data.</text>
</comment>
<dbReference type="EMBL" id="DXCO01000021">
    <property type="protein sequence ID" value="HIY77946.1"/>
    <property type="molecule type" value="Genomic_DNA"/>
</dbReference>
<evidence type="ECO:0000256" key="3">
    <source>
        <dbReference type="ARBA" id="ARBA00022840"/>
    </source>
</evidence>